<evidence type="ECO:0000313" key="4">
    <source>
        <dbReference type="EMBL" id="MDC0744904.1"/>
    </source>
</evidence>
<feature type="repeat" description="ANK" evidence="3">
    <location>
        <begin position="80"/>
        <end position="112"/>
    </location>
</feature>
<dbReference type="PROSITE" id="PS50297">
    <property type="entry name" value="ANK_REP_REGION"/>
    <property type="match status" value="3"/>
</dbReference>
<evidence type="ECO:0000256" key="2">
    <source>
        <dbReference type="ARBA" id="ARBA00023043"/>
    </source>
</evidence>
<reference evidence="4 5" key="1">
    <citation type="submission" date="2022-11" db="EMBL/GenBank/DDBJ databases">
        <title>Minimal conservation of predation-associated metabolite biosynthetic gene clusters underscores biosynthetic potential of Myxococcota including descriptions for ten novel species: Archangium lansinium sp. nov., Myxococcus landrumus sp. nov., Nannocystis bai.</title>
        <authorList>
            <person name="Ahearne A."/>
            <person name="Stevens C."/>
            <person name="Dowd S."/>
        </authorList>
    </citation>
    <scope>NUCLEOTIDE SEQUENCE [LARGE SCALE GENOMIC DNA]</scope>
    <source>
        <strain evidence="4 5">RJM3</strain>
    </source>
</reference>
<dbReference type="Proteomes" id="UP001221411">
    <property type="component" value="Unassembled WGS sequence"/>
</dbReference>
<name>A0ABT5ESV3_9BACT</name>
<dbReference type="SUPFAM" id="SSF48403">
    <property type="entry name" value="Ankyrin repeat"/>
    <property type="match status" value="1"/>
</dbReference>
<dbReference type="PANTHER" id="PTHR24201:SF16">
    <property type="entry name" value="ANKYRIN-1-LIKE-RELATED"/>
    <property type="match status" value="1"/>
</dbReference>
<dbReference type="InterPro" id="IPR050776">
    <property type="entry name" value="Ank_Repeat/CDKN_Inhibitor"/>
</dbReference>
<dbReference type="SMART" id="SM00248">
    <property type="entry name" value="ANK"/>
    <property type="match status" value="7"/>
</dbReference>
<dbReference type="PROSITE" id="PS50088">
    <property type="entry name" value="ANK_REPEAT"/>
    <property type="match status" value="4"/>
</dbReference>
<comment type="caution">
    <text evidence="4">The sequence shown here is derived from an EMBL/GenBank/DDBJ whole genome shotgun (WGS) entry which is preliminary data.</text>
</comment>
<gene>
    <name evidence="4" type="ORF">POL67_26465</name>
</gene>
<keyword evidence="1" id="KW-0677">Repeat</keyword>
<dbReference type="InterPro" id="IPR036770">
    <property type="entry name" value="Ankyrin_rpt-contain_sf"/>
</dbReference>
<proteinExistence type="predicted"/>
<protein>
    <submittedName>
        <fullName evidence="4">Ankyrin repeat domain-containing protein</fullName>
    </submittedName>
</protein>
<dbReference type="PANTHER" id="PTHR24201">
    <property type="entry name" value="ANK_REP_REGION DOMAIN-CONTAINING PROTEIN"/>
    <property type="match status" value="1"/>
</dbReference>
<evidence type="ECO:0000256" key="3">
    <source>
        <dbReference type="PROSITE-ProRule" id="PRU00023"/>
    </source>
</evidence>
<organism evidence="4 5">
    <name type="scientific">Polyangium mundeleinium</name>
    <dbReference type="NCBI Taxonomy" id="2995306"/>
    <lineage>
        <taxon>Bacteria</taxon>
        <taxon>Pseudomonadati</taxon>
        <taxon>Myxococcota</taxon>
        <taxon>Polyangia</taxon>
        <taxon>Polyangiales</taxon>
        <taxon>Polyangiaceae</taxon>
        <taxon>Polyangium</taxon>
    </lineage>
</organism>
<evidence type="ECO:0000313" key="5">
    <source>
        <dbReference type="Proteomes" id="UP001221411"/>
    </source>
</evidence>
<feature type="repeat" description="ANK" evidence="3">
    <location>
        <begin position="46"/>
        <end position="78"/>
    </location>
</feature>
<dbReference type="RefSeq" id="WP_271921906.1">
    <property type="nucleotide sequence ID" value="NZ_JAQNDO010000001.1"/>
</dbReference>
<accession>A0ABT5ESV3</accession>
<evidence type="ECO:0000256" key="1">
    <source>
        <dbReference type="ARBA" id="ARBA00022737"/>
    </source>
</evidence>
<keyword evidence="5" id="KW-1185">Reference proteome</keyword>
<sequence length="291" mass="30522">MTLDEELLDAASRGDEARVKDALARGANVDATRRYTTSVDREVLEGTASALMLAIMNGHDCVAELLIERGADPDAADELTGRTPLVEAAARGEISVVEALIDGGASLDARDAMANQNAVTAAVMGGHAGIARQLVEAGAPIEPRAFEEATRRGRLELAAFFVERGLDPDKTEALEGAATAGRVDVITWLLAHGVDPRKHGCEALLSAANAGKAEAVELLVAAGVPIDATTRYGWMPLHLAAYNGDTKTVRALLALGADPRADDGTGKTALDWAREAGKAESVRLLEEALRR</sequence>
<dbReference type="Pfam" id="PF12796">
    <property type="entry name" value="Ank_2"/>
    <property type="match status" value="2"/>
</dbReference>
<dbReference type="EMBL" id="JAQNDO010000001">
    <property type="protein sequence ID" value="MDC0744904.1"/>
    <property type="molecule type" value="Genomic_DNA"/>
</dbReference>
<feature type="repeat" description="ANK" evidence="3">
    <location>
        <begin position="199"/>
        <end position="231"/>
    </location>
</feature>
<dbReference type="Gene3D" id="1.25.40.20">
    <property type="entry name" value="Ankyrin repeat-containing domain"/>
    <property type="match status" value="3"/>
</dbReference>
<dbReference type="InterPro" id="IPR002110">
    <property type="entry name" value="Ankyrin_rpt"/>
</dbReference>
<feature type="repeat" description="ANK" evidence="3">
    <location>
        <begin position="232"/>
        <end position="264"/>
    </location>
</feature>
<keyword evidence="2 3" id="KW-0040">ANK repeat</keyword>